<reference evidence="3" key="1">
    <citation type="journal article" date="2011" name="Nature">
        <title>Genome sequence and analysis of the tuber crop potato.</title>
        <authorList>
            <consortium name="The Potato Genome Sequencing Consortium"/>
        </authorList>
    </citation>
    <scope>NUCLEOTIDE SEQUENCE [LARGE SCALE GENOMIC DNA]</scope>
    <source>
        <strain evidence="3">cv. DM1-3 516 R44</strain>
    </source>
</reference>
<dbReference type="HOGENOM" id="CLU_1698566_0_0_1"/>
<evidence type="ECO:0000313" key="3">
    <source>
        <dbReference type="Proteomes" id="UP000011115"/>
    </source>
</evidence>
<evidence type="ECO:0000313" key="2">
    <source>
        <dbReference type="EnsemblPlants" id="PGSC0003DMT400096964"/>
    </source>
</evidence>
<dbReference type="AlphaFoldDB" id="M1DZL9"/>
<dbReference type="EnsemblPlants" id="PGSC0003DMT400096964">
    <property type="protein sequence ID" value="PGSC0003DMT400096964"/>
    <property type="gene ID" value="PGSC0003DMG400046535"/>
</dbReference>
<organism evidence="2 3">
    <name type="scientific">Solanum tuberosum</name>
    <name type="common">Potato</name>
    <dbReference type="NCBI Taxonomy" id="4113"/>
    <lineage>
        <taxon>Eukaryota</taxon>
        <taxon>Viridiplantae</taxon>
        <taxon>Streptophyta</taxon>
        <taxon>Embryophyta</taxon>
        <taxon>Tracheophyta</taxon>
        <taxon>Spermatophyta</taxon>
        <taxon>Magnoliopsida</taxon>
        <taxon>eudicotyledons</taxon>
        <taxon>Gunneridae</taxon>
        <taxon>Pentapetalae</taxon>
        <taxon>asterids</taxon>
        <taxon>lamiids</taxon>
        <taxon>Solanales</taxon>
        <taxon>Solanaceae</taxon>
        <taxon>Solanoideae</taxon>
        <taxon>Solaneae</taxon>
        <taxon>Solanum</taxon>
    </lineage>
</organism>
<evidence type="ECO:0008006" key="4">
    <source>
        <dbReference type="Google" id="ProtNLM"/>
    </source>
</evidence>
<dbReference type="InParanoid" id="M1DZL9"/>
<accession>M1DZL9</accession>
<keyword evidence="3" id="KW-1185">Reference proteome</keyword>
<dbReference type="PaxDb" id="4113-PGSC0003DMT400096964"/>
<protein>
    <recommendedName>
        <fullName evidence="4">Gag-pol polyprotein</fullName>
    </recommendedName>
</protein>
<feature type="region of interest" description="Disordered" evidence="1">
    <location>
        <begin position="44"/>
        <end position="64"/>
    </location>
</feature>
<dbReference type="Proteomes" id="UP000011115">
    <property type="component" value="Unassembled WGS sequence"/>
</dbReference>
<reference evidence="2" key="2">
    <citation type="submission" date="2015-06" db="UniProtKB">
        <authorList>
            <consortium name="EnsemblPlants"/>
        </authorList>
    </citation>
    <scope>IDENTIFICATION</scope>
    <source>
        <strain evidence="2">DM1-3 516 R44</strain>
    </source>
</reference>
<name>M1DZL9_SOLTU</name>
<proteinExistence type="predicted"/>
<sequence length="155" mass="17959">MSVKEYALKFSQLAKYAQNMVVDSREMDISRLMIHAQQIEEEKLKKREKESKRGFREKNSRENRRGKIKIRRLRKELIADFIKDLILRVEFRSENELRSSTGLPGVWLVRRAPIAPGRLGRCARNAPEMSPSNLGASAARQERARVVCPFSFSIV</sequence>
<dbReference type="Gramene" id="PGSC0003DMT400096964">
    <property type="protein sequence ID" value="PGSC0003DMT400096964"/>
    <property type="gene ID" value="PGSC0003DMG400046535"/>
</dbReference>
<evidence type="ECO:0000256" key="1">
    <source>
        <dbReference type="SAM" id="MobiDB-lite"/>
    </source>
</evidence>